<comment type="subcellular location">
    <subcellularLocation>
        <location evidence="1">Membrane</location>
        <topology evidence="1">Multi-pass membrane protein</topology>
    </subcellularLocation>
</comment>
<evidence type="ECO:0000256" key="5">
    <source>
        <dbReference type="PIRSR" id="PIRSR604254-1"/>
    </source>
</evidence>
<feature type="binding site" evidence="5">
    <location>
        <position position="275"/>
    </location>
    <ligand>
        <name>Zn(2+)</name>
        <dbReference type="ChEBI" id="CHEBI:29105"/>
    </ligand>
</feature>
<protein>
    <submittedName>
        <fullName evidence="8">IZH family channel protein</fullName>
    </submittedName>
</protein>
<keyword evidence="4 7" id="KW-0472">Membrane</keyword>
<dbReference type="AlphaFoldDB" id="A0A8H6Y0E9"/>
<dbReference type="GO" id="GO:0016020">
    <property type="term" value="C:membrane"/>
    <property type="evidence" value="ECO:0007669"/>
    <property type="project" value="UniProtKB-SubCell"/>
</dbReference>
<dbReference type="OrthoDB" id="5585746at2759"/>
<dbReference type="PANTHER" id="PTHR20855">
    <property type="entry name" value="ADIPOR/PROGESTIN RECEPTOR-RELATED"/>
    <property type="match status" value="1"/>
</dbReference>
<evidence type="ECO:0000256" key="3">
    <source>
        <dbReference type="ARBA" id="ARBA00022989"/>
    </source>
</evidence>
<dbReference type="InterPro" id="IPR004254">
    <property type="entry name" value="AdipoR/HlyIII-related"/>
</dbReference>
<reference evidence="8" key="1">
    <citation type="submission" date="2020-05" db="EMBL/GenBank/DDBJ databases">
        <title>Mycena genomes resolve the evolution of fungal bioluminescence.</title>
        <authorList>
            <person name="Tsai I.J."/>
        </authorList>
    </citation>
    <scope>NUCLEOTIDE SEQUENCE</scope>
    <source>
        <strain evidence="8">160909Yilan</strain>
    </source>
</reference>
<evidence type="ECO:0000313" key="8">
    <source>
        <dbReference type="EMBL" id="KAF7349520.1"/>
    </source>
</evidence>
<dbReference type="Proteomes" id="UP000623467">
    <property type="component" value="Unassembled WGS sequence"/>
</dbReference>
<feature type="transmembrane region" description="Helical" evidence="7">
    <location>
        <begin position="189"/>
        <end position="211"/>
    </location>
</feature>
<comment type="caution">
    <text evidence="8">The sequence shown here is derived from an EMBL/GenBank/DDBJ whole genome shotgun (WGS) entry which is preliminary data.</text>
</comment>
<keyword evidence="5" id="KW-0479">Metal-binding</keyword>
<feature type="region of interest" description="Disordered" evidence="6">
    <location>
        <begin position="101"/>
        <end position="124"/>
    </location>
</feature>
<evidence type="ECO:0000256" key="7">
    <source>
        <dbReference type="SAM" id="Phobius"/>
    </source>
</evidence>
<keyword evidence="3 7" id="KW-1133">Transmembrane helix</keyword>
<evidence type="ECO:0000256" key="6">
    <source>
        <dbReference type="SAM" id="MobiDB-lite"/>
    </source>
</evidence>
<keyword evidence="2 7" id="KW-0812">Transmembrane</keyword>
<evidence type="ECO:0000256" key="1">
    <source>
        <dbReference type="ARBA" id="ARBA00004141"/>
    </source>
</evidence>
<dbReference type="Pfam" id="PF03006">
    <property type="entry name" value="HlyIII"/>
    <property type="match status" value="1"/>
</dbReference>
<evidence type="ECO:0000256" key="2">
    <source>
        <dbReference type="ARBA" id="ARBA00022692"/>
    </source>
</evidence>
<dbReference type="GO" id="GO:0038023">
    <property type="term" value="F:signaling receptor activity"/>
    <property type="evidence" value="ECO:0007669"/>
    <property type="project" value="TreeGrafter"/>
</dbReference>
<dbReference type="GO" id="GO:0006882">
    <property type="term" value="P:intracellular zinc ion homeostasis"/>
    <property type="evidence" value="ECO:0007669"/>
    <property type="project" value="TreeGrafter"/>
</dbReference>
<name>A0A8H6Y0E9_9AGAR</name>
<dbReference type="PANTHER" id="PTHR20855:SF97">
    <property type="entry name" value="ADIPOR-LIKE RECEPTOR IZH3-RELATED"/>
    <property type="match status" value="1"/>
</dbReference>
<sequence>MLCIPTHSFGGMTQPTCDVFPTARDAHARPSFDFRRPSLDFHRPSFEFSRSSLDFDFPRPSAPPLPFFSLPGFHALDTALNSLADSALDFLADFPPPLAHAPHSTHPAEDSTAAGGEGGDGFPTEAEALAKADYGRRLIEYEDLPFDWRNNPFVVSGYRFIPLTHPHWLRLPLSVFTLHNETLNIHTHLLPLLAWGLAFAGFDLGPLPLWLKPLAPWLEWLAYPLGNWARYTPFAVWSASPSSSTPGSTPHTPDPAESLFTLFALLCLLSSALWHTMAGCAHKRAIETCARIDYVGIGWLIAVSVGAVVRWGYGCEAAPLSDVHTTLAVVGGGVGGGQGQGVVKRVLSALGGTLAMQSAFVGPLYLGARLASTVLASAASILAPTAAYVGPACASACDSLVAYLDSLGSLTSFASVFEYAAASLPSVASMHASLSSLLATMPTYHPVYSRLGTGSVGWRTGCVFFLGLAFSVFWLACCVSVAANANFFRRNFALYLPNRRKHANTLAQIWRLLFFVGISFRAVAPMASVAFFRGWAVMWQFIAPIVPSLLYYLVGLVIYAAHVPSGGLSATMDAEAYGGAGVGRVGERYVWGEVSVLRLSTIFMLESHEDSVYLAKLAVEVLSITYKVIEGG</sequence>
<gene>
    <name evidence="8" type="ORF">MSAN_01742400</name>
</gene>
<feature type="transmembrane region" description="Helical" evidence="7">
    <location>
        <begin position="509"/>
        <end position="532"/>
    </location>
</feature>
<dbReference type="EMBL" id="JACAZH010000016">
    <property type="protein sequence ID" value="KAF7349520.1"/>
    <property type="molecule type" value="Genomic_DNA"/>
</dbReference>
<evidence type="ECO:0000313" key="9">
    <source>
        <dbReference type="Proteomes" id="UP000623467"/>
    </source>
</evidence>
<feature type="transmembrane region" description="Helical" evidence="7">
    <location>
        <begin position="538"/>
        <end position="561"/>
    </location>
</feature>
<keyword evidence="9" id="KW-1185">Reference proteome</keyword>
<dbReference type="GO" id="GO:0046872">
    <property type="term" value="F:metal ion binding"/>
    <property type="evidence" value="ECO:0007669"/>
    <property type="project" value="UniProtKB-KW"/>
</dbReference>
<accession>A0A8H6Y0E9</accession>
<feature type="transmembrane region" description="Helical" evidence="7">
    <location>
        <begin position="463"/>
        <end position="488"/>
    </location>
</feature>
<organism evidence="8 9">
    <name type="scientific">Mycena sanguinolenta</name>
    <dbReference type="NCBI Taxonomy" id="230812"/>
    <lineage>
        <taxon>Eukaryota</taxon>
        <taxon>Fungi</taxon>
        <taxon>Dikarya</taxon>
        <taxon>Basidiomycota</taxon>
        <taxon>Agaricomycotina</taxon>
        <taxon>Agaricomycetes</taxon>
        <taxon>Agaricomycetidae</taxon>
        <taxon>Agaricales</taxon>
        <taxon>Marasmiineae</taxon>
        <taxon>Mycenaceae</taxon>
        <taxon>Mycena</taxon>
    </lineage>
</organism>
<keyword evidence="5" id="KW-0862">Zinc</keyword>
<feature type="transmembrane region" description="Helical" evidence="7">
    <location>
        <begin position="259"/>
        <end position="280"/>
    </location>
</feature>
<proteinExistence type="predicted"/>
<feature type="transmembrane region" description="Helical" evidence="7">
    <location>
        <begin position="292"/>
        <end position="313"/>
    </location>
</feature>
<evidence type="ECO:0000256" key="4">
    <source>
        <dbReference type="ARBA" id="ARBA00023136"/>
    </source>
</evidence>